<reference evidence="2" key="1">
    <citation type="submission" date="2016-04" db="EMBL/GenBank/DDBJ databases">
        <authorList>
            <person name="Evans L.H."/>
            <person name="Alamgir A."/>
            <person name="Owens N."/>
            <person name="Weber N.D."/>
            <person name="Virtaneva K."/>
            <person name="Barbian K."/>
            <person name="Babar A."/>
            <person name="Rosenke K."/>
        </authorList>
    </citation>
    <scope>NUCLEOTIDE SEQUENCE</scope>
    <source>
        <strain evidence="2">86</strain>
    </source>
</reference>
<organism evidence="2">
    <name type="scientific">uncultured Alphaproteobacteria bacterium</name>
    <dbReference type="NCBI Taxonomy" id="91750"/>
    <lineage>
        <taxon>Bacteria</taxon>
        <taxon>Pseudomonadati</taxon>
        <taxon>Pseudomonadota</taxon>
        <taxon>Alphaproteobacteria</taxon>
        <taxon>environmental samples</taxon>
    </lineage>
</organism>
<dbReference type="GO" id="GO:0000270">
    <property type="term" value="P:peptidoglycan metabolic process"/>
    <property type="evidence" value="ECO:0007669"/>
    <property type="project" value="TreeGrafter"/>
</dbReference>
<accession>A0A212JU47</accession>
<dbReference type="EMBL" id="FLUO01000001">
    <property type="protein sequence ID" value="SBW02835.1"/>
    <property type="molecule type" value="Genomic_DNA"/>
</dbReference>
<dbReference type="GO" id="GO:0043164">
    <property type="term" value="P:Gram-negative-bacterium-type cell wall biogenesis"/>
    <property type="evidence" value="ECO:0007669"/>
    <property type="project" value="TreeGrafter"/>
</dbReference>
<dbReference type="Gene3D" id="3.40.50.620">
    <property type="entry name" value="HUPs"/>
    <property type="match status" value="1"/>
</dbReference>
<sequence length="202" mass="22390">MRRLLHAFAVVGAIGLAIWAIGLVRFVATLPEEVADETTRTDAIVVLTGGADRLATGFALLKNDVGGRLFVSGVGESLSLDALLAQLNLSDYPQALRRRVDLGHKASNTVQNAQETAEWCREEGIRSIRLVTASYHMKRSLLEFQRELPELQIIQHPVFPQAVKQGQWWKYPGTLLLMTREYTKFVVANLAHMFGVTAGDFS</sequence>
<name>A0A212JU47_9PROT</name>
<dbReference type="PANTHER" id="PTHR30336">
    <property type="entry name" value="INNER MEMBRANE PROTEIN, PROBABLE PERMEASE"/>
    <property type="match status" value="1"/>
</dbReference>
<proteinExistence type="predicted"/>
<dbReference type="InterPro" id="IPR014729">
    <property type="entry name" value="Rossmann-like_a/b/a_fold"/>
</dbReference>
<gene>
    <name evidence="2" type="ORF">KL86APRO_11647</name>
</gene>
<dbReference type="CDD" id="cd06259">
    <property type="entry name" value="YdcF-like"/>
    <property type="match status" value="1"/>
</dbReference>
<dbReference type="GO" id="GO:0005886">
    <property type="term" value="C:plasma membrane"/>
    <property type="evidence" value="ECO:0007669"/>
    <property type="project" value="TreeGrafter"/>
</dbReference>
<feature type="domain" description="DUF218" evidence="1">
    <location>
        <begin position="42"/>
        <end position="182"/>
    </location>
</feature>
<dbReference type="InterPro" id="IPR003848">
    <property type="entry name" value="DUF218"/>
</dbReference>
<dbReference type="Pfam" id="PF02698">
    <property type="entry name" value="DUF218"/>
    <property type="match status" value="1"/>
</dbReference>
<evidence type="ECO:0000259" key="1">
    <source>
        <dbReference type="Pfam" id="PF02698"/>
    </source>
</evidence>
<protein>
    <recommendedName>
        <fullName evidence="1">DUF218 domain-containing protein</fullName>
    </recommendedName>
</protein>
<dbReference type="AlphaFoldDB" id="A0A212JU47"/>
<dbReference type="PANTHER" id="PTHR30336:SF4">
    <property type="entry name" value="ENVELOPE BIOGENESIS FACTOR ELYC"/>
    <property type="match status" value="1"/>
</dbReference>
<evidence type="ECO:0000313" key="2">
    <source>
        <dbReference type="EMBL" id="SBW02835.1"/>
    </source>
</evidence>
<dbReference type="InterPro" id="IPR051599">
    <property type="entry name" value="Cell_Envelope_Assoc"/>
</dbReference>